<dbReference type="GO" id="GO:0005829">
    <property type="term" value="C:cytosol"/>
    <property type="evidence" value="ECO:0007669"/>
    <property type="project" value="TreeGrafter"/>
</dbReference>
<dbReference type="GO" id="GO:0003700">
    <property type="term" value="F:DNA-binding transcription factor activity"/>
    <property type="evidence" value="ECO:0007669"/>
    <property type="project" value="TreeGrafter"/>
</dbReference>
<dbReference type="Proteomes" id="UP001299265">
    <property type="component" value="Unassembled WGS sequence"/>
</dbReference>
<comment type="caution">
    <text evidence="3">The sequence shown here is derived from an EMBL/GenBank/DDBJ whole genome shotgun (WGS) entry which is preliminary data.</text>
</comment>
<dbReference type="PANTHER" id="PTHR46797:SF1">
    <property type="entry name" value="METHYLPHOSPHONATE SYNTHASE"/>
    <property type="match status" value="1"/>
</dbReference>
<keyword evidence="1" id="KW-0238">DNA-binding</keyword>
<organism evidence="3 4">
    <name type="scientific">Lientehia hominis</name>
    <dbReference type="NCBI Taxonomy" id="2897778"/>
    <lineage>
        <taxon>Bacteria</taxon>
        <taxon>Bacillati</taxon>
        <taxon>Bacillota</taxon>
        <taxon>Clostridia</taxon>
        <taxon>Lachnospirales</taxon>
        <taxon>Lachnospiraceae</taxon>
        <taxon>Lientehia</taxon>
    </lineage>
</organism>
<dbReference type="Gene3D" id="1.10.260.40">
    <property type="entry name" value="lambda repressor-like DNA-binding domains"/>
    <property type="match status" value="1"/>
</dbReference>
<accession>A0AAP2RIF9</accession>
<sequence length="82" mass="9544">MSQPKSPKICNFSYYRTLSLNLKYYRNRLELTQEQTAAKAEISVKYLSQIESSSFNYPPTLEVLFDLANALGVEPFQLFREL</sequence>
<evidence type="ECO:0000313" key="4">
    <source>
        <dbReference type="Proteomes" id="UP001299265"/>
    </source>
</evidence>
<dbReference type="CDD" id="cd00093">
    <property type="entry name" value="HTH_XRE"/>
    <property type="match status" value="1"/>
</dbReference>
<dbReference type="Pfam" id="PF01381">
    <property type="entry name" value="HTH_3"/>
    <property type="match status" value="1"/>
</dbReference>
<dbReference type="InterPro" id="IPR050807">
    <property type="entry name" value="TransReg_Diox_bact_type"/>
</dbReference>
<dbReference type="GO" id="GO:0003677">
    <property type="term" value="F:DNA binding"/>
    <property type="evidence" value="ECO:0007669"/>
    <property type="project" value="UniProtKB-KW"/>
</dbReference>
<dbReference type="SUPFAM" id="SSF47413">
    <property type="entry name" value="lambda repressor-like DNA-binding domains"/>
    <property type="match status" value="1"/>
</dbReference>
<gene>
    <name evidence="3" type="ORF">LQE92_08350</name>
</gene>
<feature type="domain" description="HTH cro/C1-type" evidence="2">
    <location>
        <begin position="22"/>
        <end position="79"/>
    </location>
</feature>
<evidence type="ECO:0000259" key="2">
    <source>
        <dbReference type="PROSITE" id="PS50943"/>
    </source>
</evidence>
<proteinExistence type="predicted"/>
<protein>
    <submittedName>
        <fullName evidence="3">Helix-turn-helix transcriptional regulator</fullName>
    </submittedName>
</protein>
<dbReference type="InterPro" id="IPR010982">
    <property type="entry name" value="Lambda_DNA-bd_dom_sf"/>
</dbReference>
<dbReference type="PROSITE" id="PS50943">
    <property type="entry name" value="HTH_CROC1"/>
    <property type="match status" value="1"/>
</dbReference>
<evidence type="ECO:0000256" key="1">
    <source>
        <dbReference type="ARBA" id="ARBA00023125"/>
    </source>
</evidence>
<dbReference type="EMBL" id="JAJNOR010000004">
    <property type="protein sequence ID" value="MCD2492637.1"/>
    <property type="molecule type" value="Genomic_DNA"/>
</dbReference>
<evidence type="ECO:0000313" key="3">
    <source>
        <dbReference type="EMBL" id="MCD2492637.1"/>
    </source>
</evidence>
<reference evidence="3 4" key="1">
    <citation type="submission" date="2021-11" db="EMBL/GenBank/DDBJ databases">
        <title>Lacrimispora sp. nov. NSJ-141 isolated from human feces.</title>
        <authorList>
            <person name="Abdugheni R."/>
        </authorList>
    </citation>
    <scope>NUCLEOTIDE SEQUENCE [LARGE SCALE GENOMIC DNA]</scope>
    <source>
        <strain evidence="3 4">NSJ-141</strain>
    </source>
</reference>
<dbReference type="AlphaFoldDB" id="A0AAP2RIF9"/>
<name>A0AAP2RIF9_9FIRM</name>
<dbReference type="PANTHER" id="PTHR46797">
    <property type="entry name" value="HTH-TYPE TRANSCRIPTIONAL REGULATOR"/>
    <property type="match status" value="1"/>
</dbReference>
<dbReference type="RefSeq" id="WP_231062518.1">
    <property type="nucleotide sequence ID" value="NZ_JAJNOR010000004.1"/>
</dbReference>
<keyword evidence="4" id="KW-1185">Reference proteome</keyword>
<dbReference type="SMART" id="SM00530">
    <property type="entry name" value="HTH_XRE"/>
    <property type="match status" value="1"/>
</dbReference>
<dbReference type="InterPro" id="IPR001387">
    <property type="entry name" value="Cro/C1-type_HTH"/>
</dbReference>